<dbReference type="AlphaFoldDB" id="A0A8T1M6F9"/>
<proteinExistence type="predicted"/>
<name>A0A8T1M6F9_CLOSI</name>
<keyword evidence="2" id="KW-1185">Reference proteome</keyword>
<protein>
    <submittedName>
        <fullName evidence="1">Uncharacterized protein</fullName>
    </submittedName>
</protein>
<gene>
    <name evidence="1" type="ORF">CSKR_203030</name>
</gene>
<sequence length="353" mass="40631">MRFELPDYVLNRNVITASQRNNVGYLVGLFRRCPWLQDSLFYSEQHWTTLGMLDLTFRPPIVCLFTPFAYAMLSNALGVMTKLVKEGADVYKSCYVVDFIQSDNASEPFYRIQEFPPVALCRPGDPGFQGLMLCGYDVERSMTINMVVQQNEAVEEKRLRYRGYLDFSLGVSKQLNHSREFVEFVKTLFENGYDCHEFLRQVDLWKLFVRGFHLVSEQGFRSIEHRTLAANLISNLIEHGISLKDERTTMNLFKASSAILACPKHTTESKSTALHLLRAVMSLSWNINNFTNSHSNDVKQVLNSLDHGSLLQKCLRAIRTCLGSRFFARKVKKLNCTEETRRMIIDGHKCSCF</sequence>
<comment type="caution">
    <text evidence="1">The sequence shown here is derived from an EMBL/GenBank/DDBJ whole genome shotgun (WGS) entry which is preliminary data.</text>
</comment>
<organism evidence="1 2">
    <name type="scientific">Clonorchis sinensis</name>
    <name type="common">Chinese liver fluke</name>
    <dbReference type="NCBI Taxonomy" id="79923"/>
    <lineage>
        <taxon>Eukaryota</taxon>
        <taxon>Metazoa</taxon>
        <taxon>Spiralia</taxon>
        <taxon>Lophotrochozoa</taxon>
        <taxon>Platyhelminthes</taxon>
        <taxon>Trematoda</taxon>
        <taxon>Digenea</taxon>
        <taxon>Opisthorchiida</taxon>
        <taxon>Opisthorchiata</taxon>
        <taxon>Opisthorchiidae</taxon>
        <taxon>Clonorchis</taxon>
    </lineage>
</organism>
<dbReference type="Proteomes" id="UP000286415">
    <property type="component" value="Unassembled WGS sequence"/>
</dbReference>
<evidence type="ECO:0000313" key="2">
    <source>
        <dbReference type="Proteomes" id="UP000286415"/>
    </source>
</evidence>
<dbReference type="OrthoDB" id="6264413at2759"/>
<reference evidence="1 2" key="1">
    <citation type="journal article" date="2018" name="Biotechnol. Adv.">
        <title>Improved genomic resources and new bioinformatic workflow for the carcinogenic parasite Clonorchis sinensis: Biotechnological implications.</title>
        <authorList>
            <person name="Wang D."/>
            <person name="Korhonen P.K."/>
            <person name="Gasser R.B."/>
            <person name="Young N.D."/>
        </authorList>
    </citation>
    <scope>NUCLEOTIDE SEQUENCE [LARGE SCALE GENOMIC DNA]</scope>
    <source>
        <strain evidence="1">Cs-k2</strain>
    </source>
</reference>
<accession>A0A8T1M6F9</accession>
<reference evidence="1 2" key="2">
    <citation type="journal article" date="2021" name="Genomics">
        <title>High-quality reference genome for Clonorchis sinensis.</title>
        <authorList>
            <person name="Young N.D."/>
            <person name="Stroehlein A.J."/>
            <person name="Kinkar L."/>
            <person name="Wang T."/>
            <person name="Sohn W.M."/>
            <person name="Chang B.C.H."/>
            <person name="Kaur P."/>
            <person name="Weisz D."/>
            <person name="Dudchenko O."/>
            <person name="Aiden E.L."/>
            <person name="Korhonen P.K."/>
            <person name="Gasser R.B."/>
        </authorList>
    </citation>
    <scope>NUCLEOTIDE SEQUENCE [LARGE SCALE GENOMIC DNA]</scope>
    <source>
        <strain evidence="1">Cs-k2</strain>
    </source>
</reference>
<evidence type="ECO:0000313" key="1">
    <source>
        <dbReference type="EMBL" id="KAG5444548.1"/>
    </source>
</evidence>
<dbReference type="EMBL" id="NIRI02000056">
    <property type="protein sequence ID" value="KAG5444548.1"/>
    <property type="molecule type" value="Genomic_DNA"/>
</dbReference>